<keyword evidence="1" id="KW-0547">Nucleotide-binding</keyword>
<dbReference type="Proteomes" id="UP000678016">
    <property type="component" value="Chromosome"/>
</dbReference>
<dbReference type="EMBL" id="CP074132">
    <property type="protein sequence ID" value="QUX31222.1"/>
    <property type="molecule type" value="Genomic_DNA"/>
</dbReference>
<sequence length="275" mass="29182">MTALEANGVTWSVDRTRVLDGVSIRACSDEVLAVLGPNGAGKTSLLRVLAGLRRPDAGTVLLGGEPVRSLPRRAVARRVAIVEQSPEAHTDITVDDAVALGRTPHRGTFAGLDGADRAAIERALVLTGMRAYRSRSWRTLSGGERQRAQIARALAQQPEVIVLDEPTNHLDIRYQLDVLTLLRSLDMTVVTALHDLNLAARYCDRVAVLHAGRIAATGPPAAVLTPDLVRSVYGVEAVVDTSPHTGAPVVTYLGGVSAGSSQVPDPGPHRRNRSG</sequence>
<keyword evidence="5" id="KW-1185">Reference proteome</keyword>
<feature type="domain" description="ABC transporter" evidence="3">
    <location>
        <begin position="4"/>
        <end position="236"/>
    </location>
</feature>
<keyword evidence="2 4" id="KW-0067">ATP-binding</keyword>
<dbReference type="InterPro" id="IPR027417">
    <property type="entry name" value="P-loop_NTPase"/>
</dbReference>
<protein>
    <submittedName>
        <fullName evidence="4">ABC transporter ATP-binding protein</fullName>
    </submittedName>
</protein>
<dbReference type="SUPFAM" id="SSF52540">
    <property type="entry name" value="P-loop containing nucleoside triphosphate hydrolases"/>
    <property type="match status" value="1"/>
</dbReference>
<name>A0ABX8CCT5_9ACTN</name>
<organism evidence="4 5">
    <name type="scientific">Nocardiopsis akebiae</name>
    <dbReference type="NCBI Taxonomy" id="2831968"/>
    <lineage>
        <taxon>Bacteria</taxon>
        <taxon>Bacillati</taxon>
        <taxon>Actinomycetota</taxon>
        <taxon>Actinomycetes</taxon>
        <taxon>Streptosporangiales</taxon>
        <taxon>Nocardiopsidaceae</taxon>
        <taxon>Nocardiopsis</taxon>
    </lineage>
</organism>
<evidence type="ECO:0000256" key="2">
    <source>
        <dbReference type="ARBA" id="ARBA00022840"/>
    </source>
</evidence>
<dbReference type="InterPro" id="IPR003439">
    <property type="entry name" value="ABC_transporter-like_ATP-bd"/>
</dbReference>
<dbReference type="GO" id="GO:0005524">
    <property type="term" value="F:ATP binding"/>
    <property type="evidence" value="ECO:0007669"/>
    <property type="project" value="UniProtKB-KW"/>
</dbReference>
<proteinExistence type="predicted"/>
<dbReference type="PROSITE" id="PS00211">
    <property type="entry name" value="ABC_TRANSPORTER_1"/>
    <property type="match status" value="1"/>
</dbReference>
<dbReference type="PROSITE" id="PS50893">
    <property type="entry name" value="ABC_TRANSPORTER_2"/>
    <property type="match status" value="1"/>
</dbReference>
<reference evidence="5" key="1">
    <citation type="submission" date="2021-05" db="EMBL/GenBank/DDBJ databases">
        <title>Direct Submission.</title>
        <authorList>
            <person name="Li K."/>
            <person name="Gao J."/>
        </authorList>
    </citation>
    <scope>NUCLEOTIDE SEQUENCE [LARGE SCALE GENOMIC DNA]</scope>
    <source>
        <strain evidence="5">HDS12</strain>
    </source>
</reference>
<dbReference type="Gene3D" id="3.40.50.300">
    <property type="entry name" value="P-loop containing nucleotide triphosphate hydrolases"/>
    <property type="match status" value="1"/>
</dbReference>
<dbReference type="SMART" id="SM00382">
    <property type="entry name" value="AAA"/>
    <property type="match status" value="1"/>
</dbReference>
<dbReference type="InterPro" id="IPR003593">
    <property type="entry name" value="AAA+_ATPase"/>
</dbReference>
<dbReference type="CDD" id="cd03214">
    <property type="entry name" value="ABC_Iron-Siderophores_B12_Hemin"/>
    <property type="match status" value="1"/>
</dbReference>
<dbReference type="RefSeq" id="WP_212643915.1">
    <property type="nucleotide sequence ID" value="NZ_CP074132.1"/>
</dbReference>
<dbReference type="PANTHER" id="PTHR42794:SF2">
    <property type="entry name" value="ABC TRANSPORTER ATP-BINDING PROTEIN"/>
    <property type="match status" value="1"/>
</dbReference>
<dbReference type="Pfam" id="PF00005">
    <property type="entry name" value="ABC_tran"/>
    <property type="match status" value="1"/>
</dbReference>
<gene>
    <name evidence="4" type="ORF">KGD83_12445</name>
</gene>
<evidence type="ECO:0000313" key="4">
    <source>
        <dbReference type="EMBL" id="QUX31222.1"/>
    </source>
</evidence>
<dbReference type="PANTHER" id="PTHR42794">
    <property type="entry name" value="HEMIN IMPORT ATP-BINDING PROTEIN HMUV"/>
    <property type="match status" value="1"/>
</dbReference>
<dbReference type="InterPro" id="IPR017871">
    <property type="entry name" value="ABC_transporter-like_CS"/>
</dbReference>
<evidence type="ECO:0000256" key="1">
    <source>
        <dbReference type="ARBA" id="ARBA00022741"/>
    </source>
</evidence>
<evidence type="ECO:0000313" key="5">
    <source>
        <dbReference type="Proteomes" id="UP000678016"/>
    </source>
</evidence>
<evidence type="ECO:0000259" key="3">
    <source>
        <dbReference type="PROSITE" id="PS50893"/>
    </source>
</evidence>
<accession>A0ABX8CCT5</accession>